<feature type="transmembrane region" description="Helical" evidence="6">
    <location>
        <begin position="146"/>
        <end position="166"/>
    </location>
</feature>
<dbReference type="PANTHER" id="PTHR42709">
    <property type="entry name" value="ALKALINE PHOSPHATASE LIKE PROTEIN"/>
    <property type="match status" value="1"/>
</dbReference>
<dbReference type="InterPro" id="IPR032816">
    <property type="entry name" value="VTT_dom"/>
</dbReference>
<dbReference type="PANTHER" id="PTHR42709:SF6">
    <property type="entry name" value="UNDECAPRENYL PHOSPHATE TRANSPORTER A"/>
    <property type="match status" value="1"/>
</dbReference>
<feature type="transmembrane region" description="Helical" evidence="6">
    <location>
        <begin position="55"/>
        <end position="77"/>
    </location>
</feature>
<dbReference type="GO" id="GO:0005886">
    <property type="term" value="C:plasma membrane"/>
    <property type="evidence" value="ECO:0007669"/>
    <property type="project" value="UniProtKB-SubCell"/>
</dbReference>
<feature type="domain" description="VTT" evidence="7">
    <location>
        <begin position="36"/>
        <end position="165"/>
    </location>
</feature>
<keyword evidence="4 6" id="KW-1133">Transmembrane helix</keyword>
<evidence type="ECO:0000256" key="6">
    <source>
        <dbReference type="SAM" id="Phobius"/>
    </source>
</evidence>
<keyword evidence="9" id="KW-1185">Reference proteome</keyword>
<dbReference type="Proteomes" id="UP000219494">
    <property type="component" value="Unassembled WGS sequence"/>
</dbReference>
<dbReference type="Pfam" id="PF09335">
    <property type="entry name" value="VTT_dom"/>
    <property type="match status" value="1"/>
</dbReference>
<evidence type="ECO:0000256" key="5">
    <source>
        <dbReference type="ARBA" id="ARBA00023136"/>
    </source>
</evidence>
<keyword evidence="2" id="KW-1003">Cell membrane</keyword>
<evidence type="ECO:0000313" key="8">
    <source>
        <dbReference type="EMBL" id="SOB79564.1"/>
    </source>
</evidence>
<evidence type="ECO:0000313" key="9">
    <source>
        <dbReference type="Proteomes" id="UP000219494"/>
    </source>
</evidence>
<sequence length="208" mass="23355">MSFVAVVTEFILNAIAWGGYIGIVLLMALENVVPPVPSEVIMGLGGMLAARGDMAMVPLVLWGTLGTTIGNYFWYAIGRRFGYQGLKPFVDRHGRWLTVEWEDVERLHRFFLKHGGKTVFVFRFLPTFRTMISLPAGMARMPHWRFILATFTGSTIWNSVLAGAGFYLGRNFDRLDAYVGPAAIALTAAIVIGYLYRVATWRPRDQRS</sequence>
<keyword evidence="3 6" id="KW-0812">Transmembrane</keyword>
<comment type="subcellular location">
    <subcellularLocation>
        <location evidence="1">Cell membrane</location>
        <topology evidence="1">Multi-pass membrane protein</topology>
    </subcellularLocation>
</comment>
<dbReference type="InterPro" id="IPR051311">
    <property type="entry name" value="DedA_domain"/>
</dbReference>
<evidence type="ECO:0000259" key="7">
    <source>
        <dbReference type="Pfam" id="PF09335"/>
    </source>
</evidence>
<name>A0A285QDL5_9SPHN</name>
<accession>A0A285QDL5</accession>
<reference evidence="8 9" key="1">
    <citation type="submission" date="2017-07" db="EMBL/GenBank/DDBJ databases">
        <authorList>
            <person name="Sun Z.S."/>
            <person name="Albrecht U."/>
            <person name="Echele G."/>
            <person name="Lee C.C."/>
        </authorList>
    </citation>
    <scope>NUCLEOTIDE SEQUENCE [LARGE SCALE GENOMIC DNA]</scope>
    <source>
        <strain evidence="8 9">CGMCC 1.12672</strain>
    </source>
</reference>
<keyword evidence="5 6" id="KW-0472">Membrane</keyword>
<evidence type="ECO:0000256" key="2">
    <source>
        <dbReference type="ARBA" id="ARBA00022475"/>
    </source>
</evidence>
<evidence type="ECO:0000256" key="1">
    <source>
        <dbReference type="ARBA" id="ARBA00004651"/>
    </source>
</evidence>
<evidence type="ECO:0000256" key="4">
    <source>
        <dbReference type="ARBA" id="ARBA00022989"/>
    </source>
</evidence>
<feature type="transmembrane region" description="Helical" evidence="6">
    <location>
        <begin position="7"/>
        <end position="29"/>
    </location>
</feature>
<gene>
    <name evidence="8" type="ORF">SAMN06297144_0618</name>
</gene>
<protein>
    <submittedName>
        <fullName evidence="8">Membrane protein DedA, SNARE-associated domain</fullName>
    </submittedName>
</protein>
<dbReference type="EMBL" id="OBMI01000001">
    <property type="protein sequence ID" value="SOB79564.1"/>
    <property type="molecule type" value="Genomic_DNA"/>
</dbReference>
<evidence type="ECO:0000256" key="3">
    <source>
        <dbReference type="ARBA" id="ARBA00022692"/>
    </source>
</evidence>
<feature type="transmembrane region" description="Helical" evidence="6">
    <location>
        <begin position="178"/>
        <end position="199"/>
    </location>
</feature>
<proteinExistence type="predicted"/>
<dbReference type="AlphaFoldDB" id="A0A285QDL5"/>
<organism evidence="8 9">
    <name type="scientific">Sphingomonas guangdongensis</name>
    <dbReference type="NCBI Taxonomy" id="1141890"/>
    <lineage>
        <taxon>Bacteria</taxon>
        <taxon>Pseudomonadati</taxon>
        <taxon>Pseudomonadota</taxon>
        <taxon>Alphaproteobacteria</taxon>
        <taxon>Sphingomonadales</taxon>
        <taxon>Sphingomonadaceae</taxon>
        <taxon>Sphingomonas</taxon>
    </lineage>
</organism>